<evidence type="ECO:0000313" key="4">
    <source>
        <dbReference type="EMBL" id="GAV73245.1"/>
    </source>
</evidence>
<name>A0A1Q3BYZ5_CEPFO</name>
<protein>
    <submittedName>
        <fullName evidence="4">SSXT domain-containing protein</fullName>
    </submittedName>
</protein>
<evidence type="ECO:0000256" key="2">
    <source>
        <dbReference type="SAM" id="MobiDB-lite"/>
    </source>
</evidence>
<dbReference type="InParanoid" id="A0A1Q3BYZ5"/>
<gene>
    <name evidence="4" type="ORF">CFOL_v3_16731</name>
</gene>
<keyword evidence="5" id="KW-1185">Reference proteome</keyword>
<evidence type="ECO:0000259" key="3">
    <source>
        <dbReference type="Pfam" id="PF05030"/>
    </source>
</evidence>
<dbReference type="Pfam" id="PF05030">
    <property type="entry name" value="SSXT"/>
    <property type="match status" value="1"/>
</dbReference>
<feature type="domain" description="SS18 N-terminal" evidence="3">
    <location>
        <begin position="16"/>
        <end position="69"/>
    </location>
</feature>
<comment type="similarity">
    <text evidence="1">Belongs to the SS18 family.</text>
</comment>
<accession>A0A1Q3BYZ5</accession>
<sequence length="165" mass="18338">MMQPPQMLTPPLPFNLTTEQIQKYLDENKQLIMAILDNQNLGKSAECASYQAHLQQNLMFLAKIADAQQPAPTIPPQMHPQSVMQQEHYMQPSQAVMSQQQQGFFMPKSPLQLNEQQLQQHTGMRSGVSSSIYQGIQSGLGNNFMNARGSKRDGSEAGSVEGFGD</sequence>
<dbReference type="Proteomes" id="UP000187406">
    <property type="component" value="Unassembled WGS sequence"/>
</dbReference>
<feature type="region of interest" description="Disordered" evidence="2">
    <location>
        <begin position="146"/>
        <end position="165"/>
    </location>
</feature>
<evidence type="ECO:0000313" key="5">
    <source>
        <dbReference type="Proteomes" id="UP000187406"/>
    </source>
</evidence>
<evidence type="ECO:0000256" key="1">
    <source>
        <dbReference type="ARBA" id="ARBA00007945"/>
    </source>
</evidence>
<reference evidence="5" key="1">
    <citation type="submission" date="2016-04" db="EMBL/GenBank/DDBJ databases">
        <title>Cephalotus genome sequencing.</title>
        <authorList>
            <person name="Fukushima K."/>
            <person name="Hasebe M."/>
            <person name="Fang X."/>
        </authorList>
    </citation>
    <scope>NUCLEOTIDE SEQUENCE [LARGE SCALE GENOMIC DNA]</scope>
    <source>
        <strain evidence="5">cv. St1</strain>
    </source>
</reference>
<proteinExistence type="inferred from homology"/>
<dbReference type="EMBL" id="BDDD01001092">
    <property type="protein sequence ID" value="GAV73245.1"/>
    <property type="molecule type" value="Genomic_DNA"/>
</dbReference>
<dbReference type="OrthoDB" id="10265171at2759"/>
<dbReference type="AlphaFoldDB" id="A0A1Q3BYZ5"/>
<dbReference type="InterPro" id="IPR007726">
    <property type="entry name" value="SS18_N"/>
</dbReference>
<organism evidence="4 5">
    <name type="scientific">Cephalotus follicularis</name>
    <name type="common">Albany pitcher plant</name>
    <dbReference type="NCBI Taxonomy" id="3775"/>
    <lineage>
        <taxon>Eukaryota</taxon>
        <taxon>Viridiplantae</taxon>
        <taxon>Streptophyta</taxon>
        <taxon>Embryophyta</taxon>
        <taxon>Tracheophyta</taxon>
        <taxon>Spermatophyta</taxon>
        <taxon>Magnoliopsida</taxon>
        <taxon>eudicotyledons</taxon>
        <taxon>Gunneridae</taxon>
        <taxon>Pentapetalae</taxon>
        <taxon>rosids</taxon>
        <taxon>fabids</taxon>
        <taxon>Oxalidales</taxon>
        <taxon>Cephalotaceae</taxon>
        <taxon>Cephalotus</taxon>
    </lineage>
</organism>
<comment type="caution">
    <text evidence="4">The sequence shown here is derived from an EMBL/GenBank/DDBJ whole genome shotgun (WGS) entry which is preliminary data.</text>
</comment>
<dbReference type="STRING" id="3775.A0A1Q3BYZ5"/>